<comment type="caution">
    <text evidence="2">The sequence shown here is derived from an EMBL/GenBank/DDBJ whole genome shotgun (WGS) entry which is preliminary data.</text>
</comment>
<evidence type="ECO:0000256" key="1">
    <source>
        <dbReference type="SAM" id="SignalP"/>
    </source>
</evidence>
<evidence type="ECO:0000313" key="2">
    <source>
        <dbReference type="EMBL" id="NML66643.1"/>
    </source>
</evidence>
<sequence length="47" mass="5173">MKKLRFLGAWWALAAAPARAQTAPADIVVVRIYEGNSITAIFRVSIE</sequence>
<feature type="signal peptide" evidence="1">
    <location>
        <begin position="1"/>
        <end position="20"/>
    </location>
</feature>
<accession>A0A7Y0FN80</accession>
<reference evidence="2 3" key="1">
    <citation type="submission" date="2020-04" db="EMBL/GenBank/DDBJ databases">
        <title>Hymenobacter polaris sp. nov., isolated from Arctic soil.</title>
        <authorList>
            <person name="Dahal R.H."/>
        </authorList>
    </citation>
    <scope>NUCLEOTIDE SEQUENCE [LARGE SCALE GENOMIC DNA]</scope>
    <source>
        <strain evidence="2 3">RP-2-7</strain>
    </source>
</reference>
<protein>
    <submittedName>
        <fullName evidence="2">Uncharacterized protein</fullName>
    </submittedName>
</protein>
<keyword evidence="3" id="KW-1185">Reference proteome</keyword>
<dbReference type="AlphaFoldDB" id="A0A7Y0FN80"/>
<dbReference type="Proteomes" id="UP000559626">
    <property type="component" value="Unassembled WGS sequence"/>
</dbReference>
<name>A0A7Y0FN80_9BACT</name>
<organism evidence="2 3">
    <name type="scientific">Hymenobacter polaris</name>
    <dbReference type="NCBI Taxonomy" id="2682546"/>
    <lineage>
        <taxon>Bacteria</taxon>
        <taxon>Pseudomonadati</taxon>
        <taxon>Bacteroidota</taxon>
        <taxon>Cytophagia</taxon>
        <taxon>Cytophagales</taxon>
        <taxon>Hymenobacteraceae</taxon>
        <taxon>Hymenobacter</taxon>
    </lineage>
</organism>
<keyword evidence="1" id="KW-0732">Signal</keyword>
<evidence type="ECO:0000313" key="3">
    <source>
        <dbReference type="Proteomes" id="UP000559626"/>
    </source>
</evidence>
<dbReference type="EMBL" id="JABBGH010000002">
    <property type="protein sequence ID" value="NML66643.1"/>
    <property type="molecule type" value="Genomic_DNA"/>
</dbReference>
<gene>
    <name evidence="2" type="ORF">HHL22_15660</name>
</gene>
<dbReference type="RefSeq" id="WP_169532275.1">
    <property type="nucleotide sequence ID" value="NZ_JABBGH010000002.1"/>
</dbReference>
<feature type="chain" id="PRO_5031249031" evidence="1">
    <location>
        <begin position="21"/>
        <end position="47"/>
    </location>
</feature>
<proteinExistence type="predicted"/>